<dbReference type="Pfam" id="PF03193">
    <property type="entry name" value="RsgA_GTPase"/>
    <property type="match status" value="1"/>
</dbReference>
<dbReference type="Pfam" id="PF16745">
    <property type="entry name" value="RsgA_N"/>
    <property type="match status" value="1"/>
</dbReference>
<dbReference type="InterPro" id="IPR030378">
    <property type="entry name" value="G_CP_dom"/>
</dbReference>
<evidence type="ECO:0000256" key="9">
    <source>
        <dbReference type="ARBA" id="ARBA00023134"/>
    </source>
</evidence>
<keyword evidence="14" id="KW-1185">Reference proteome</keyword>
<dbReference type="InterPro" id="IPR004881">
    <property type="entry name" value="Ribosome_biogen_GTPase_RsgA"/>
</dbReference>
<dbReference type="PROSITE" id="PS51721">
    <property type="entry name" value="G_CP"/>
    <property type="match status" value="1"/>
</dbReference>
<evidence type="ECO:0000256" key="10">
    <source>
        <dbReference type="HAMAP-Rule" id="MF_01820"/>
    </source>
</evidence>
<dbReference type="Gene3D" id="2.40.50.140">
    <property type="entry name" value="Nucleic acid-binding proteins"/>
    <property type="match status" value="1"/>
</dbReference>
<feature type="domain" description="CP-type G" evidence="12">
    <location>
        <begin position="65"/>
        <end position="219"/>
    </location>
</feature>
<comment type="subcellular location">
    <subcellularLocation>
        <location evidence="10">Cytoplasm</location>
    </subcellularLocation>
</comment>
<comment type="subunit">
    <text evidence="10">Monomer. Associates with 30S ribosomal subunit, binds 16S rRNA.</text>
</comment>
<evidence type="ECO:0000256" key="1">
    <source>
        <dbReference type="ARBA" id="ARBA00022490"/>
    </source>
</evidence>
<dbReference type="PANTHER" id="PTHR32120">
    <property type="entry name" value="SMALL RIBOSOMAL SUBUNIT BIOGENESIS GTPASE RSGA"/>
    <property type="match status" value="1"/>
</dbReference>
<feature type="binding site" evidence="10">
    <location>
        <begin position="162"/>
        <end position="170"/>
    </location>
    <ligand>
        <name>GTP</name>
        <dbReference type="ChEBI" id="CHEBI:37565"/>
    </ligand>
</feature>
<dbReference type="SUPFAM" id="SSF52540">
    <property type="entry name" value="P-loop containing nucleoside triphosphate hydrolases"/>
    <property type="match status" value="1"/>
</dbReference>
<dbReference type="InterPro" id="IPR010914">
    <property type="entry name" value="RsgA_GTPase_dom"/>
</dbReference>
<feature type="binding site" evidence="10">
    <location>
        <begin position="114"/>
        <end position="117"/>
    </location>
    <ligand>
        <name>GTP</name>
        <dbReference type="ChEBI" id="CHEBI:37565"/>
    </ligand>
</feature>
<dbReference type="SUPFAM" id="SSF50249">
    <property type="entry name" value="Nucleic acid-binding proteins"/>
    <property type="match status" value="1"/>
</dbReference>
<dbReference type="GO" id="GO:0003924">
    <property type="term" value="F:GTPase activity"/>
    <property type="evidence" value="ECO:0007669"/>
    <property type="project" value="UniProtKB-UniRule"/>
</dbReference>
<dbReference type="InterPro" id="IPR027417">
    <property type="entry name" value="P-loop_NTPase"/>
</dbReference>
<proteinExistence type="inferred from homology"/>
<evidence type="ECO:0000256" key="4">
    <source>
        <dbReference type="ARBA" id="ARBA00022730"/>
    </source>
</evidence>
<evidence type="ECO:0000256" key="8">
    <source>
        <dbReference type="ARBA" id="ARBA00022884"/>
    </source>
</evidence>
<keyword evidence="7 10" id="KW-0862">Zinc</keyword>
<dbReference type="Proteomes" id="UP000301475">
    <property type="component" value="Chromosome"/>
</dbReference>
<feature type="binding site" evidence="10">
    <location>
        <position position="246"/>
    </location>
    <ligand>
        <name>Zn(2+)</name>
        <dbReference type="ChEBI" id="CHEBI:29105"/>
    </ligand>
</feature>
<dbReference type="EC" id="3.6.1.-" evidence="10"/>
<dbReference type="GO" id="GO:0046872">
    <property type="term" value="F:metal ion binding"/>
    <property type="evidence" value="ECO:0007669"/>
    <property type="project" value="UniProtKB-KW"/>
</dbReference>
<name>A0A4P8XYU1_9FIRM</name>
<keyword evidence="6 10" id="KW-0378">Hydrolase</keyword>
<dbReference type="OrthoDB" id="9809485at2"/>
<evidence type="ECO:0000256" key="5">
    <source>
        <dbReference type="ARBA" id="ARBA00022741"/>
    </source>
</evidence>
<dbReference type="CDD" id="cd01854">
    <property type="entry name" value="YjeQ_EngC"/>
    <property type="match status" value="1"/>
</dbReference>
<comment type="function">
    <text evidence="10">One of several proteins that assist in the late maturation steps of the functional core of the 30S ribosomal subunit. Helps release RbfA from mature subunits. May play a role in the assembly of ribosomal proteins into the subunit. Circularly permuted GTPase that catalyzes slow GTP hydrolysis, GTPase activity is stimulated by the 30S ribosomal subunit.</text>
</comment>
<keyword evidence="2 10" id="KW-0690">Ribosome biogenesis</keyword>
<dbReference type="CDD" id="cd04466">
    <property type="entry name" value="S1_YloQ_GTPase"/>
    <property type="match status" value="1"/>
</dbReference>
<feature type="binding site" evidence="10">
    <location>
        <position position="251"/>
    </location>
    <ligand>
        <name>Zn(2+)</name>
        <dbReference type="ChEBI" id="CHEBI:29105"/>
    </ligand>
</feature>
<dbReference type="HAMAP" id="MF_01820">
    <property type="entry name" value="GTPase_RsgA"/>
    <property type="match status" value="1"/>
</dbReference>
<protein>
    <recommendedName>
        <fullName evidence="10">Small ribosomal subunit biogenesis GTPase RsgA</fullName>
        <ecNumber evidence="10">3.6.1.-</ecNumber>
    </recommendedName>
</protein>
<dbReference type="Gene3D" id="1.10.40.50">
    <property type="entry name" value="Probable gtpase engc, domain 3"/>
    <property type="match status" value="1"/>
</dbReference>
<dbReference type="GO" id="GO:0019843">
    <property type="term" value="F:rRNA binding"/>
    <property type="evidence" value="ECO:0007669"/>
    <property type="project" value="UniProtKB-KW"/>
</dbReference>
<dbReference type="KEGG" id="ruj:E5Z56_11455"/>
<dbReference type="GO" id="GO:0042274">
    <property type="term" value="P:ribosomal small subunit biogenesis"/>
    <property type="evidence" value="ECO:0007669"/>
    <property type="project" value="UniProtKB-UniRule"/>
</dbReference>
<dbReference type="PANTHER" id="PTHR32120:SF11">
    <property type="entry name" value="SMALL RIBOSOMAL SUBUNIT BIOGENESIS GTPASE RSGA 1, MITOCHONDRIAL-RELATED"/>
    <property type="match status" value="1"/>
</dbReference>
<dbReference type="GO" id="GO:0005737">
    <property type="term" value="C:cytoplasm"/>
    <property type="evidence" value="ECO:0007669"/>
    <property type="project" value="UniProtKB-SubCell"/>
</dbReference>
<dbReference type="InterPro" id="IPR031944">
    <property type="entry name" value="RsgA_N"/>
</dbReference>
<evidence type="ECO:0000313" key="13">
    <source>
        <dbReference type="EMBL" id="QCT07932.1"/>
    </source>
</evidence>
<evidence type="ECO:0000256" key="7">
    <source>
        <dbReference type="ARBA" id="ARBA00022833"/>
    </source>
</evidence>
<accession>A0A4P8XYU1</accession>
<dbReference type="PROSITE" id="PS50936">
    <property type="entry name" value="ENGC_GTPASE"/>
    <property type="match status" value="1"/>
</dbReference>
<reference evidence="13 14" key="1">
    <citation type="submission" date="2019-04" db="EMBL/GenBank/DDBJ databases">
        <authorList>
            <person name="Embree M."/>
            <person name="Gaffney J.R."/>
        </authorList>
    </citation>
    <scope>NUCLEOTIDE SEQUENCE [LARGE SCALE GENOMIC DNA]</scope>
    <source>
        <strain evidence="13 14">JE7A12</strain>
    </source>
</reference>
<keyword evidence="8 10" id="KW-0694">RNA-binding</keyword>
<dbReference type="NCBIfam" id="TIGR00157">
    <property type="entry name" value="ribosome small subunit-dependent GTPase A"/>
    <property type="match status" value="1"/>
</dbReference>
<keyword evidence="5 10" id="KW-0547">Nucleotide-binding</keyword>
<feature type="binding site" evidence="10">
    <location>
        <position position="259"/>
    </location>
    <ligand>
        <name>Zn(2+)</name>
        <dbReference type="ChEBI" id="CHEBI:29105"/>
    </ligand>
</feature>
<keyword evidence="1 10" id="KW-0963">Cytoplasm</keyword>
<dbReference type="RefSeq" id="WP_138157902.1">
    <property type="nucleotide sequence ID" value="NZ_CP039381.1"/>
</dbReference>
<gene>
    <name evidence="10 13" type="primary">rsgA</name>
    <name evidence="13" type="ORF">E5Z56_11455</name>
</gene>
<organism evidence="13 14">
    <name type="scientific">Ruminococcus bovis</name>
    <dbReference type="NCBI Taxonomy" id="2564099"/>
    <lineage>
        <taxon>Bacteria</taxon>
        <taxon>Bacillati</taxon>
        <taxon>Bacillota</taxon>
        <taxon>Clostridia</taxon>
        <taxon>Eubacteriales</taxon>
        <taxon>Oscillospiraceae</taxon>
        <taxon>Ruminococcus</taxon>
    </lineage>
</organism>
<feature type="domain" description="EngC GTPase" evidence="11">
    <location>
        <begin position="74"/>
        <end position="217"/>
    </location>
</feature>
<dbReference type="Gene3D" id="3.40.50.300">
    <property type="entry name" value="P-loop containing nucleotide triphosphate hydrolases"/>
    <property type="match status" value="1"/>
</dbReference>
<comment type="similarity">
    <text evidence="10">Belongs to the TRAFAC class YlqF/YawG GTPase family. RsgA subfamily.</text>
</comment>
<dbReference type="EMBL" id="CP039381">
    <property type="protein sequence ID" value="QCT07932.1"/>
    <property type="molecule type" value="Genomic_DNA"/>
</dbReference>
<comment type="cofactor">
    <cofactor evidence="10">
        <name>Zn(2+)</name>
        <dbReference type="ChEBI" id="CHEBI:29105"/>
    </cofactor>
    <text evidence="10">Binds 1 zinc ion per subunit.</text>
</comment>
<keyword evidence="9 10" id="KW-0342">GTP-binding</keyword>
<evidence type="ECO:0000256" key="2">
    <source>
        <dbReference type="ARBA" id="ARBA00022517"/>
    </source>
</evidence>
<evidence type="ECO:0000259" key="12">
    <source>
        <dbReference type="PROSITE" id="PS51721"/>
    </source>
</evidence>
<evidence type="ECO:0000313" key="14">
    <source>
        <dbReference type="Proteomes" id="UP000301475"/>
    </source>
</evidence>
<dbReference type="GO" id="GO:0005525">
    <property type="term" value="F:GTP binding"/>
    <property type="evidence" value="ECO:0007669"/>
    <property type="project" value="UniProtKB-UniRule"/>
</dbReference>
<sequence length="295" mass="33154">MNSVEGRIIKAISGFYYVETTDNTYECKARGSFRKTSKTPVVGDLVTISIPESGYPTVEEIHKRKNSIVRPPMANIDTLVIVCSTVSPAPNYTVIDKMTATAVYNNIEPVIVISKSDIKSGEEIYNIYNSTGIKTILYSSVTGEGVDEIYSLLPNKITAFIGNSGVGKSTLLNKLFPDFQLKTGEVSDKLGRGRHTTRTVELLKFNGGYVCDTPGFSTMQLEKFNIQDKTQLQYMFPEFEDYIGQCKFTSCSHTCEKGCAILQMVEEGKIQKSRHNSYVDMYNEIKDIKEWERRK</sequence>
<evidence type="ECO:0000259" key="11">
    <source>
        <dbReference type="PROSITE" id="PS50936"/>
    </source>
</evidence>
<evidence type="ECO:0000256" key="6">
    <source>
        <dbReference type="ARBA" id="ARBA00022801"/>
    </source>
</evidence>
<evidence type="ECO:0000256" key="3">
    <source>
        <dbReference type="ARBA" id="ARBA00022723"/>
    </source>
</evidence>
<feature type="binding site" evidence="10">
    <location>
        <position position="253"/>
    </location>
    <ligand>
        <name>Zn(2+)</name>
        <dbReference type="ChEBI" id="CHEBI:29105"/>
    </ligand>
</feature>
<keyword evidence="4 10" id="KW-0699">rRNA-binding</keyword>
<keyword evidence="3 10" id="KW-0479">Metal-binding</keyword>
<dbReference type="AlphaFoldDB" id="A0A4P8XYU1"/>
<dbReference type="InterPro" id="IPR012340">
    <property type="entry name" value="NA-bd_OB-fold"/>
</dbReference>